<dbReference type="Gene3D" id="3.40.50.300">
    <property type="entry name" value="P-loop containing nucleotide triphosphate hydrolases"/>
    <property type="match status" value="1"/>
</dbReference>
<dbReference type="PROSITE" id="PS00662">
    <property type="entry name" value="T2SP_E"/>
    <property type="match status" value="1"/>
</dbReference>
<dbReference type="CDD" id="cd01131">
    <property type="entry name" value="PilT"/>
    <property type="match status" value="1"/>
</dbReference>
<dbReference type="InterPro" id="IPR001482">
    <property type="entry name" value="T2SS/T4SS_dom"/>
</dbReference>
<comment type="similarity">
    <text evidence="1">Belongs to the GSP E family.</text>
</comment>
<dbReference type="PANTHER" id="PTHR30486">
    <property type="entry name" value="TWITCHING MOTILITY PROTEIN PILT"/>
    <property type="match status" value="1"/>
</dbReference>
<proteinExistence type="inferred from homology"/>
<name>A0A9C9ELU7_UNCW3</name>
<dbReference type="NCBIfam" id="TIGR01420">
    <property type="entry name" value="pilT_fam"/>
    <property type="match status" value="1"/>
</dbReference>
<dbReference type="Proteomes" id="UP000885826">
    <property type="component" value="Unassembled WGS sequence"/>
</dbReference>
<dbReference type="Pfam" id="PF00437">
    <property type="entry name" value="T2SSE"/>
    <property type="match status" value="1"/>
</dbReference>
<protein>
    <submittedName>
        <fullName evidence="3">Type IV pilus twitching motility protein PilT</fullName>
    </submittedName>
</protein>
<dbReference type="InterPro" id="IPR050921">
    <property type="entry name" value="T4SS_GSP_E_ATPase"/>
</dbReference>
<organism evidence="3 4">
    <name type="scientific">candidate division WOR-3 bacterium</name>
    <dbReference type="NCBI Taxonomy" id="2052148"/>
    <lineage>
        <taxon>Bacteria</taxon>
        <taxon>Bacteria division WOR-3</taxon>
    </lineage>
</organism>
<dbReference type="SUPFAM" id="SSF52540">
    <property type="entry name" value="P-loop containing nucleoside triphosphate hydrolases"/>
    <property type="match status" value="1"/>
</dbReference>
<dbReference type="PANTHER" id="PTHR30486:SF6">
    <property type="entry name" value="TYPE IV PILUS RETRACTATION ATPASE PILT"/>
    <property type="match status" value="1"/>
</dbReference>
<sequence>MNEIHKLLKHITEQHASDLHISAGSPVMIRLNGAIKKLDEKPLGKETAQKLLYQILNQEQISFLEQEHELDFSVEIPEIGRFRVNIFHQRQGLGAVFRVIPSKIRSLEELGLPKVIKELIDLDYGLILVTGPTGSGKTTTLAAMIDYINSTKSGHIITIEDPIEFVHTPKKCNVNQREVGTNTHSFARALRSALREDPDYILVGEMRDLETISLALTAAETGHLVFGTLHTSSAPKTITRIIDVFPSGDQDRIRIQLSESIQGVIAQRLYPVKDNTGRVAAFEILIATQAVRNLIREQKIFQIESVIQTGRQLGMQNLEQAKRHLVAQGKLDPKFLKERMTLY</sequence>
<gene>
    <name evidence="3" type="ORF">ENI34_05140</name>
</gene>
<accession>A0A9C9ELU7</accession>
<evidence type="ECO:0000256" key="1">
    <source>
        <dbReference type="ARBA" id="ARBA00006611"/>
    </source>
</evidence>
<reference evidence="3" key="1">
    <citation type="journal article" date="2020" name="mSystems">
        <title>Genome- and Community-Level Interaction Insights into Carbon Utilization and Element Cycling Functions of Hydrothermarchaeota in Hydrothermal Sediment.</title>
        <authorList>
            <person name="Zhou Z."/>
            <person name="Liu Y."/>
            <person name="Xu W."/>
            <person name="Pan J."/>
            <person name="Luo Z.H."/>
            <person name="Li M."/>
        </authorList>
    </citation>
    <scope>NUCLEOTIDE SEQUENCE</scope>
    <source>
        <strain evidence="3">HyVt-388</strain>
    </source>
</reference>
<dbReference type="GO" id="GO:0016887">
    <property type="term" value="F:ATP hydrolysis activity"/>
    <property type="evidence" value="ECO:0007669"/>
    <property type="project" value="InterPro"/>
</dbReference>
<feature type="domain" description="Bacterial type II secretion system protein E" evidence="2">
    <location>
        <begin position="194"/>
        <end position="208"/>
    </location>
</feature>
<dbReference type="EMBL" id="DRIG01000057">
    <property type="protein sequence ID" value="HEC78513.1"/>
    <property type="molecule type" value="Genomic_DNA"/>
</dbReference>
<dbReference type="InterPro" id="IPR027417">
    <property type="entry name" value="P-loop_NTPase"/>
</dbReference>
<dbReference type="InterPro" id="IPR006321">
    <property type="entry name" value="PilT/PilU"/>
</dbReference>
<dbReference type="Gene3D" id="3.30.450.90">
    <property type="match status" value="1"/>
</dbReference>
<evidence type="ECO:0000313" key="3">
    <source>
        <dbReference type="EMBL" id="HEC78513.1"/>
    </source>
</evidence>
<evidence type="ECO:0000313" key="4">
    <source>
        <dbReference type="Proteomes" id="UP000885826"/>
    </source>
</evidence>
<evidence type="ECO:0000259" key="2">
    <source>
        <dbReference type="PROSITE" id="PS00662"/>
    </source>
</evidence>
<comment type="caution">
    <text evidence="3">The sequence shown here is derived from an EMBL/GenBank/DDBJ whole genome shotgun (WGS) entry which is preliminary data.</text>
</comment>
<dbReference type="GO" id="GO:0005524">
    <property type="term" value="F:ATP binding"/>
    <property type="evidence" value="ECO:0007669"/>
    <property type="project" value="InterPro"/>
</dbReference>
<dbReference type="AlphaFoldDB" id="A0A9C9ELU7"/>